<feature type="transmembrane region" description="Helical" evidence="9">
    <location>
        <begin position="380"/>
        <end position="399"/>
    </location>
</feature>
<dbReference type="NCBIfam" id="TIGR00879">
    <property type="entry name" value="SP"/>
    <property type="match status" value="1"/>
</dbReference>
<dbReference type="AlphaFoldDB" id="A0A0D1VQT2"/>
<dbReference type="HOGENOM" id="CLU_295442_0_0_1"/>
<dbReference type="Pfam" id="PF00135">
    <property type="entry name" value="COesterase"/>
    <property type="match status" value="1"/>
</dbReference>
<dbReference type="GO" id="GO:0015149">
    <property type="term" value="F:hexose transmembrane transporter activity"/>
    <property type="evidence" value="ECO:0007669"/>
    <property type="project" value="TreeGrafter"/>
</dbReference>
<comment type="similarity">
    <text evidence="3">Belongs to the major facilitator superfamily. Sugar transporter (TC 2.A.1.1) family.</text>
</comment>
<dbReference type="PRINTS" id="PR00171">
    <property type="entry name" value="SUGRTRNSPORT"/>
</dbReference>
<feature type="transmembrane region" description="Helical" evidence="9">
    <location>
        <begin position="189"/>
        <end position="211"/>
    </location>
</feature>
<feature type="transmembrane region" description="Helical" evidence="9">
    <location>
        <begin position="315"/>
        <end position="340"/>
    </location>
</feature>
<feature type="transmembrane region" description="Helical" evidence="9">
    <location>
        <begin position="157"/>
        <end position="177"/>
    </location>
</feature>
<organism evidence="11 12">
    <name type="scientific">Exophiala sideris</name>
    <dbReference type="NCBI Taxonomy" id="1016849"/>
    <lineage>
        <taxon>Eukaryota</taxon>
        <taxon>Fungi</taxon>
        <taxon>Dikarya</taxon>
        <taxon>Ascomycota</taxon>
        <taxon>Pezizomycotina</taxon>
        <taxon>Eurotiomycetes</taxon>
        <taxon>Chaetothyriomycetidae</taxon>
        <taxon>Chaetothyriales</taxon>
        <taxon>Herpotrichiellaceae</taxon>
        <taxon>Exophiala</taxon>
    </lineage>
</organism>
<dbReference type="GO" id="GO:0016787">
    <property type="term" value="F:hydrolase activity"/>
    <property type="evidence" value="ECO:0007669"/>
    <property type="project" value="UniProtKB-KW"/>
</dbReference>
<reference evidence="11 12" key="1">
    <citation type="submission" date="2015-01" db="EMBL/GenBank/DDBJ databases">
        <title>The Genome Sequence of Exophiala sideris CBS121828.</title>
        <authorList>
            <consortium name="The Broad Institute Genomics Platform"/>
            <person name="Cuomo C."/>
            <person name="de Hoog S."/>
            <person name="Gorbushina A."/>
            <person name="Stielow B."/>
            <person name="Teixiera M."/>
            <person name="Abouelleil A."/>
            <person name="Chapman S.B."/>
            <person name="Priest M."/>
            <person name="Young S.K."/>
            <person name="Wortman J."/>
            <person name="Nusbaum C."/>
            <person name="Birren B."/>
        </authorList>
    </citation>
    <scope>NUCLEOTIDE SEQUENCE [LARGE SCALE GENOMIC DNA]</scope>
    <source>
        <strain evidence="11 12">CBS 121828</strain>
    </source>
</reference>
<evidence type="ECO:0000256" key="7">
    <source>
        <dbReference type="ARBA" id="ARBA00022989"/>
    </source>
</evidence>
<dbReference type="PROSITE" id="PS00217">
    <property type="entry name" value="SUGAR_TRANSPORT_2"/>
    <property type="match status" value="1"/>
</dbReference>
<dbReference type="PANTHER" id="PTHR23503">
    <property type="entry name" value="SOLUTE CARRIER FAMILY 2"/>
    <property type="match status" value="1"/>
</dbReference>
<keyword evidence="4" id="KW-0813">Transport</keyword>
<dbReference type="InterPro" id="IPR045263">
    <property type="entry name" value="GLUT"/>
</dbReference>
<keyword evidence="5 9" id="KW-0812">Transmembrane</keyword>
<accession>A0A0D1VQT2</accession>
<evidence type="ECO:0000256" key="8">
    <source>
        <dbReference type="ARBA" id="ARBA00023136"/>
    </source>
</evidence>
<protein>
    <recommendedName>
        <fullName evidence="10">Major facilitator superfamily (MFS) profile domain-containing protein</fullName>
    </recommendedName>
</protein>
<dbReference type="Proteomes" id="UP000053599">
    <property type="component" value="Unassembled WGS sequence"/>
</dbReference>
<evidence type="ECO:0000259" key="10">
    <source>
        <dbReference type="PROSITE" id="PS50850"/>
    </source>
</evidence>
<dbReference type="PROSITE" id="PS50850">
    <property type="entry name" value="MFS"/>
    <property type="match status" value="1"/>
</dbReference>
<dbReference type="PROSITE" id="PS00941">
    <property type="entry name" value="CARBOXYLESTERASE_B_2"/>
    <property type="match status" value="1"/>
</dbReference>
<dbReference type="InterPro" id="IPR019826">
    <property type="entry name" value="Carboxylesterase_B_AS"/>
</dbReference>
<feature type="transmembrane region" description="Helical" evidence="9">
    <location>
        <begin position="101"/>
        <end position="119"/>
    </location>
</feature>
<dbReference type="InterPro" id="IPR005828">
    <property type="entry name" value="MFS_sugar_transport-like"/>
</dbReference>
<dbReference type="Gene3D" id="1.20.1250.20">
    <property type="entry name" value="MFS general substrate transporter like domains"/>
    <property type="match status" value="1"/>
</dbReference>
<dbReference type="InterPro" id="IPR019819">
    <property type="entry name" value="Carboxylesterase_B_CS"/>
</dbReference>
<evidence type="ECO:0000313" key="11">
    <source>
        <dbReference type="EMBL" id="KIV78425.1"/>
    </source>
</evidence>
<dbReference type="SUPFAM" id="SSF53474">
    <property type="entry name" value="alpha/beta-Hydrolases"/>
    <property type="match status" value="1"/>
</dbReference>
<dbReference type="Pfam" id="PF00083">
    <property type="entry name" value="Sugar_tr"/>
    <property type="match status" value="1"/>
</dbReference>
<evidence type="ECO:0000256" key="9">
    <source>
        <dbReference type="SAM" id="Phobius"/>
    </source>
</evidence>
<dbReference type="EMBL" id="KN846954">
    <property type="protein sequence ID" value="KIV78425.1"/>
    <property type="molecule type" value="Genomic_DNA"/>
</dbReference>
<dbReference type="PROSITE" id="PS00122">
    <property type="entry name" value="CARBOXYLESTERASE_B_1"/>
    <property type="match status" value="1"/>
</dbReference>
<keyword evidence="7 9" id="KW-1133">Transmembrane helix</keyword>
<proteinExistence type="inferred from homology"/>
<feature type="transmembrane region" description="Helical" evidence="9">
    <location>
        <begin position="473"/>
        <end position="492"/>
    </location>
</feature>
<dbReference type="SUPFAM" id="SSF103473">
    <property type="entry name" value="MFS general substrate transporter"/>
    <property type="match status" value="1"/>
</dbReference>
<dbReference type="InterPro" id="IPR029058">
    <property type="entry name" value="AB_hydrolase_fold"/>
</dbReference>
<feature type="domain" description="Major facilitator superfamily (MFS) profile" evidence="10">
    <location>
        <begin position="47"/>
        <end position="496"/>
    </location>
</feature>
<gene>
    <name evidence="11" type="ORF">PV11_10145</name>
</gene>
<keyword evidence="6" id="KW-0378">Hydrolase</keyword>
<comment type="similarity">
    <text evidence="2">Belongs to the type-B carboxylesterase/lipase family.</text>
</comment>
<feature type="transmembrane region" description="Helical" evidence="9">
    <location>
        <begin position="405"/>
        <end position="429"/>
    </location>
</feature>
<dbReference type="Gene3D" id="3.40.50.1820">
    <property type="entry name" value="alpha/beta hydrolase"/>
    <property type="match status" value="2"/>
</dbReference>
<evidence type="ECO:0000256" key="6">
    <source>
        <dbReference type="ARBA" id="ARBA00022801"/>
    </source>
</evidence>
<evidence type="ECO:0000256" key="1">
    <source>
        <dbReference type="ARBA" id="ARBA00004141"/>
    </source>
</evidence>
<feature type="transmembrane region" description="Helical" evidence="9">
    <location>
        <begin position="346"/>
        <end position="368"/>
    </location>
</feature>
<dbReference type="InterPro" id="IPR003663">
    <property type="entry name" value="Sugar/inositol_transpt"/>
</dbReference>
<dbReference type="InterPro" id="IPR036259">
    <property type="entry name" value="MFS_trans_sf"/>
</dbReference>
<evidence type="ECO:0000256" key="2">
    <source>
        <dbReference type="ARBA" id="ARBA00005964"/>
    </source>
</evidence>
<feature type="transmembrane region" description="Helical" evidence="9">
    <location>
        <begin position="43"/>
        <end position="62"/>
    </location>
</feature>
<dbReference type="InterPro" id="IPR005829">
    <property type="entry name" value="Sugar_transporter_CS"/>
</dbReference>
<dbReference type="STRING" id="1016849.A0A0D1VQT2"/>
<dbReference type="GO" id="GO:0016020">
    <property type="term" value="C:membrane"/>
    <property type="evidence" value="ECO:0007669"/>
    <property type="project" value="UniProtKB-SubCell"/>
</dbReference>
<dbReference type="OrthoDB" id="408631at2759"/>
<feature type="transmembrane region" description="Helical" evidence="9">
    <location>
        <begin position="217"/>
        <end position="237"/>
    </location>
</feature>
<sequence>MDRAMLNRTSSGCKSLKQQKSVEDVALEHSDNLMASPARVTPFLIYLVFIVTLGPLLFGYHLGELNAPQKVITCKVDQVPTGSRYNIFTLPECIPMSDGQWGLVQSIFTIGGLLGALFSGSIATRYGRLFAMEWLTFFLAMGPMAEALADKMWVLTLGRALSGLGAGAATVVCPIYISEVAPKEQRGLFGAFTQVQINFGIFFAQLLGYFLSTNSRWRWILATAGIVAGATFLGLMLTPETPMWLAANNRPRMAREILQRVRGEAVGIREEMDSWEISGDAEQETLLGPHRGLQPRKQQGVSILDVIRFPRYRRAVIAVTGTMMAQQLCGINAVVMYSVAILGQIMAGQAALITVVVSAVNVLVTLLASPLADKVGRKPCLLLSISGMGSASAMLAVGLTQDFTVLTIIGLTVFVCSFGVGLGSVPFILPSELVGPEAVGAASSWALAGNWLSTFLVAQFFPLLNDALPEGRVWWIFAALAVFFGAFVVAFVPESKGKASPDEVWGRSAPLPMVDLGYEVHQAISFNETGQLYNLNIRFAQPPVGDLRFAAPVPPTGRDPAVQNGSVGKICPQAVPNWSPIASELEAYIIAGNVSSFNYTALNQQLQLALQNAPPTPQTDSRATEDCLFLDVIVPKAVFDKTSSRRRRWQTGGAPVVIWVYGGGYTLGSKEQWGNPSGLIKASQTGGRDDIIYVTFNYRLGALGWLAGPTFQASGGTSNAGLYDQRLAFQWVAQYIHLFGGDANQVTILGESAGGGSIVHQITAYGGQQPVPFQRAISQSPGFQLIASQYSGENTTNTFFSVLNVRTLAEGPGEVIRRSDPGKYNSSSGRFAKNITVMEGHNIAESPGFTPPYLETEADFESWLQSTLPGIPQPALDYILNVLYPAVYDGSEPYTTPLERAFLMVQEVIFACNTYYLNTAFNNQTYAYEFQVPPGFHGEDIPYTYYNGEGSDPTQDLIGPVAEELQGYLVNFAMTSNPNGLGLPYFPMYGANASINAINATYTRQQVDDVANQRCAWFQKGLFG</sequence>
<evidence type="ECO:0000256" key="4">
    <source>
        <dbReference type="ARBA" id="ARBA00022448"/>
    </source>
</evidence>
<evidence type="ECO:0000256" key="3">
    <source>
        <dbReference type="ARBA" id="ARBA00010992"/>
    </source>
</evidence>
<dbReference type="PROSITE" id="PS00216">
    <property type="entry name" value="SUGAR_TRANSPORT_1"/>
    <property type="match status" value="1"/>
</dbReference>
<evidence type="ECO:0000256" key="5">
    <source>
        <dbReference type="ARBA" id="ARBA00022692"/>
    </source>
</evidence>
<comment type="subcellular location">
    <subcellularLocation>
        <location evidence="1">Membrane</location>
        <topology evidence="1">Multi-pass membrane protein</topology>
    </subcellularLocation>
</comment>
<dbReference type="PANTHER" id="PTHR23503:SF8">
    <property type="entry name" value="FACILITATED GLUCOSE TRANSPORTER PROTEIN 1"/>
    <property type="match status" value="1"/>
</dbReference>
<name>A0A0D1VQT2_9EURO</name>
<feature type="transmembrane region" description="Helical" evidence="9">
    <location>
        <begin position="441"/>
        <end position="461"/>
    </location>
</feature>
<evidence type="ECO:0000313" key="12">
    <source>
        <dbReference type="Proteomes" id="UP000053599"/>
    </source>
</evidence>
<keyword evidence="8 9" id="KW-0472">Membrane</keyword>
<dbReference type="ESTHER" id="9euro-a0a0d1vqt2">
    <property type="family name" value="Fungal_carboxylesterase_lipase"/>
</dbReference>
<dbReference type="InterPro" id="IPR002018">
    <property type="entry name" value="CarbesteraseB"/>
</dbReference>
<dbReference type="InterPro" id="IPR020846">
    <property type="entry name" value="MFS_dom"/>
</dbReference>